<dbReference type="EMBL" id="JAWUZT010000005">
    <property type="protein sequence ID" value="MDW8515073.1"/>
    <property type="molecule type" value="Genomic_DNA"/>
</dbReference>
<sequence length="69" mass="8476">MKRYSLVELEKAIEDNKKRGWEVIGEIKPFQNSYSNFKYDNYYQRYESFDYTTDDTLYCVKMRKVEVHA</sequence>
<organism evidence="1 2">
    <name type="scientific">Priestia flexa</name>
    <dbReference type="NCBI Taxonomy" id="86664"/>
    <lineage>
        <taxon>Bacteria</taxon>
        <taxon>Bacillati</taxon>
        <taxon>Bacillota</taxon>
        <taxon>Bacilli</taxon>
        <taxon>Bacillales</taxon>
        <taxon>Bacillaceae</taxon>
        <taxon>Priestia</taxon>
    </lineage>
</organism>
<evidence type="ECO:0008006" key="3">
    <source>
        <dbReference type="Google" id="ProtNLM"/>
    </source>
</evidence>
<accession>A0ABU4J256</accession>
<dbReference type="RefSeq" id="WP_318757170.1">
    <property type="nucleotide sequence ID" value="NZ_JAWUZT010000005.1"/>
</dbReference>
<protein>
    <recommendedName>
        <fullName evidence="3">DUF4177 domain-containing protein</fullName>
    </recommendedName>
</protein>
<keyword evidence="2" id="KW-1185">Reference proteome</keyword>
<dbReference type="Proteomes" id="UP001284771">
    <property type="component" value="Unassembled WGS sequence"/>
</dbReference>
<name>A0ABU4J256_9BACI</name>
<proteinExistence type="predicted"/>
<gene>
    <name evidence="1" type="ORF">RIB56_02930</name>
</gene>
<evidence type="ECO:0000313" key="1">
    <source>
        <dbReference type="EMBL" id="MDW8515073.1"/>
    </source>
</evidence>
<comment type="caution">
    <text evidence="1">The sequence shown here is derived from an EMBL/GenBank/DDBJ whole genome shotgun (WGS) entry which is preliminary data.</text>
</comment>
<reference evidence="2" key="1">
    <citation type="submission" date="2023-07" db="EMBL/GenBank/DDBJ databases">
        <title>Draft genomic sequences of Priestia flexa CCM isolated from the soil of an abandoned mine contaminated by free cyanide in the high Andean zone of Tacna, Peru.</title>
        <authorList>
            <person name="Caceda Quiroz C.J."/>
            <person name="Maraza Chooque G.J."/>
            <person name="Fora Quispe G.L."/>
            <person name="Carpio Mamani M."/>
        </authorList>
    </citation>
    <scope>NUCLEOTIDE SEQUENCE [LARGE SCALE GENOMIC DNA]</scope>
    <source>
        <strain evidence="2">CCM</strain>
    </source>
</reference>
<evidence type="ECO:0000313" key="2">
    <source>
        <dbReference type="Proteomes" id="UP001284771"/>
    </source>
</evidence>